<evidence type="ECO:0000259" key="2">
    <source>
        <dbReference type="PROSITE" id="PS50093"/>
    </source>
</evidence>
<dbReference type="CDD" id="cd00146">
    <property type="entry name" value="PKD"/>
    <property type="match status" value="1"/>
</dbReference>
<feature type="compositionally biased region" description="Pro residues" evidence="1">
    <location>
        <begin position="64"/>
        <end position="79"/>
    </location>
</feature>
<dbReference type="Pfam" id="PF00801">
    <property type="entry name" value="PKD"/>
    <property type="match status" value="1"/>
</dbReference>
<evidence type="ECO:0000256" key="1">
    <source>
        <dbReference type="SAM" id="MobiDB-lite"/>
    </source>
</evidence>
<dbReference type="Gene3D" id="2.60.40.10">
    <property type="entry name" value="Immunoglobulins"/>
    <property type="match status" value="1"/>
</dbReference>
<dbReference type="InterPro" id="IPR035986">
    <property type="entry name" value="PKD_dom_sf"/>
</dbReference>
<sequence>MPLLIAFLLLAAASPAVAAQNCTTSVCVKVYTDPKTGKLIITANRNGSSSSPKPAPTRTWKPRPYTPRPKPTYTPPPKPRVIVTKKFTPKPVVKLSLSDQLAQLIPVKDIYHQPSAGALVQVPVNFWTTTPPTFKTSVVMLGVPITVYLAPTYLWDFGDGTKYSTTARGGPYPDRSIMHIYKKAGSYLASLTISWSGNWQASGATSAVSGGAIIQTLYTNVQIASAPSKYLN</sequence>
<name>A0A6J6UCY6_9ZZZZ</name>
<dbReference type="InterPro" id="IPR000601">
    <property type="entry name" value="PKD_dom"/>
</dbReference>
<dbReference type="AlphaFoldDB" id="A0A6J6UCY6"/>
<evidence type="ECO:0000313" key="3">
    <source>
        <dbReference type="EMBL" id="CAB4757426.1"/>
    </source>
</evidence>
<dbReference type="InterPro" id="IPR013783">
    <property type="entry name" value="Ig-like_fold"/>
</dbReference>
<gene>
    <name evidence="3" type="ORF">UFOPK2844_00852</name>
</gene>
<dbReference type="PROSITE" id="PS50093">
    <property type="entry name" value="PKD"/>
    <property type="match status" value="1"/>
</dbReference>
<feature type="compositionally biased region" description="Polar residues" evidence="1">
    <location>
        <begin position="43"/>
        <end position="52"/>
    </location>
</feature>
<protein>
    <submittedName>
        <fullName evidence="3">Unannotated protein</fullName>
    </submittedName>
</protein>
<feature type="domain" description="PKD" evidence="2">
    <location>
        <begin position="152"/>
        <end position="194"/>
    </location>
</feature>
<organism evidence="3">
    <name type="scientific">freshwater metagenome</name>
    <dbReference type="NCBI Taxonomy" id="449393"/>
    <lineage>
        <taxon>unclassified sequences</taxon>
        <taxon>metagenomes</taxon>
        <taxon>ecological metagenomes</taxon>
    </lineage>
</organism>
<dbReference type="SUPFAM" id="SSF49299">
    <property type="entry name" value="PKD domain"/>
    <property type="match status" value="1"/>
</dbReference>
<feature type="region of interest" description="Disordered" evidence="1">
    <location>
        <begin position="41"/>
        <end position="80"/>
    </location>
</feature>
<accession>A0A6J6UCY6</accession>
<dbReference type="EMBL" id="CAEZZG010000012">
    <property type="protein sequence ID" value="CAB4757426.1"/>
    <property type="molecule type" value="Genomic_DNA"/>
</dbReference>
<proteinExistence type="predicted"/>
<reference evidence="3" key="1">
    <citation type="submission" date="2020-05" db="EMBL/GenBank/DDBJ databases">
        <authorList>
            <person name="Chiriac C."/>
            <person name="Salcher M."/>
            <person name="Ghai R."/>
            <person name="Kavagutti S V."/>
        </authorList>
    </citation>
    <scope>NUCLEOTIDE SEQUENCE</scope>
</reference>